<name>A0A9W9CWA6_9PEZI</name>
<dbReference type="EMBL" id="JAPEVB010000004">
    <property type="protein sequence ID" value="KAJ4389587.1"/>
    <property type="molecule type" value="Genomic_DNA"/>
</dbReference>
<protein>
    <recommendedName>
        <fullName evidence="1">Heterokaryon incompatibility domain-containing protein</fullName>
    </recommendedName>
</protein>
<feature type="domain" description="Heterokaryon incompatibility" evidence="1">
    <location>
        <begin position="51"/>
        <end position="192"/>
    </location>
</feature>
<evidence type="ECO:0000313" key="3">
    <source>
        <dbReference type="Proteomes" id="UP001140453"/>
    </source>
</evidence>
<dbReference type="PANTHER" id="PTHR24148:SF73">
    <property type="entry name" value="HET DOMAIN PROTEIN (AFU_ORTHOLOGUE AFUA_8G01020)"/>
    <property type="match status" value="1"/>
</dbReference>
<dbReference type="Proteomes" id="UP001140453">
    <property type="component" value="Unassembled WGS sequence"/>
</dbReference>
<reference evidence="2" key="1">
    <citation type="submission" date="2022-10" db="EMBL/GenBank/DDBJ databases">
        <title>Tapping the CABI collections for fungal endophytes: first genome assemblies for Collariella, Neodidymelliopsis, Ascochyta clinopodiicola, Didymella pomorum, Didymosphaeria variabile, Neocosmospora piperis and Neocucurbitaria cava.</title>
        <authorList>
            <person name="Hill R."/>
        </authorList>
    </citation>
    <scope>NUCLEOTIDE SEQUENCE</scope>
    <source>
        <strain evidence="2">IMI 355082</strain>
    </source>
</reference>
<gene>
    <name evidence="2" type="ORF">N0V93_007058</name>
</gene>
<evidence type="ECO:0000259" key="1">
    <source>
        <dbReference type="Pfam" id="PF06985"/>
    </source>
</evidence>
<accession>A0A9W9CWA6</accession>
<dbReference type="OrthoDB" id="5386682at2759"/>
<evidence type="ECO:0000313" key="2">
    <source>
        <dbReference type="EMBL" id="KAJ4389587.1"/>
    </source>
</evidence>
<dbReference type="InterPro" id="IPR052895">
    <property type="entry name" value="HetReg/Transcr_Mod"/>
</dbReference>
<dbReference type="AlphaFoldDB" id="A0A9W9CWA6"/>
<proteinExistence type="predicted"/>
<comment type="caution">
    <text evidence="2">The sequence shown here is derived from an EMBL/GenBank/DDBJ whole genome shotgun (WGS) entry which is preliminary data.</text>
</comment>
<dbReference type="PANTHER" id="PTHR24148">
    <property type="entry name" value="ANKYRIN REPEAT DOMAIN-CONTAINING PROTEIN 39 HOMOLOG-RELATED"/>
    <property type="match status" value="1"/>
</dbReference>
<dbReference type="InterPro" id="IPR010730">
    <property type="entry name" value="HET"/>
</dbReference>
<keyword evidence="3" id="KW-1185">Reference proteome</keyword>
<sequence length="378" mass="43042">MHQSSGPHEYDSLDSPQAFRLLRLHDAPSFDDPIECAIETHELDGESHPCYTALSYTWGSSSRTEAIHLPASKAHINVTPILAQALRYLRRLQSTHPDLKSNWWWIDMLCINQDSLPERTAQVSLMRTIFQTASLTAVWLGPAEDNSDTLMFHLTDSTPSDRRVWTSSPEGNSAIKAFQDRPYWRRTWIIQEVCVSPNVMLLCGDKVAPWKAFEAQHKWLRQRSFPESHDVPDLRVLRNKFQRNELHLGFLVYRAKAAQCANPRDSVFGLLGLVTGGLGLKVVPNYKLSPCAVFSTAIRVARADLEESGLRDALIRGRRKPRGAYGFRKKLLAVMEEIQDHLHEPLSEDDSIRTDCDGFQCGMWDLCWRFCGIALQLE</sequence>
<dbReference type="Pfam" id="PF06985">
    <property type="entry name" value="HET"/>
    <property type="match status" value="1"/>
</dbReference>
<organism evidence="2 3">
    <name type="scientific">Gnomoniopsis smithogilvyi</name>
    <dbReference type="NCBI Taxonomy" id="1191159"/>
    <lineage>
        <taxon>Eukaryota</taxon>
        <taxon>Fungi</taxon>
        <taxon>Dikarya</taxon>
        <taxon>Ascomycota</taxon>
        <taxon>Pezizomycotina</taxon>
        <taxon>Sordariomycetes</taxon>
        <taxon>Sordariomycetidae</taxon>
        <taxon>Diaporthales</taxon>
        <taxon>Gnomoniaceae</taxon>
        <taxon>Gnomoniopsis</taxon>
    </lineage>
</organism>